<evidence type="ECO:0000256" key="4">
    <source>
        <dbReference type="ARBA" id="ARBA00022679"/>
    </source>
</evidence>
<dbReference type="GO" id="GO:0005737">
    <property type="term" value="C:cytoplasm"/>
    <property type="evidence" value="ECO:0007669"/>
    <property type="project" value="TreeGrafter"/>
</dbReference>
<feature type="transmembrane region" description="Helical" evidence="8">
    <location>
        <begin position="7"/>
        <end position="24"/>
    </location>
</feature>
<keyword evidence="10" id="KW-1185">Reference proteome</keyword>
<reference evidence="9" key="1">
    <citation type="submission" date="2007-07" db="EMBL/GenBank/DDBJ databases">
        <title>PCAP assembly of the Caenorhabditis remanei genome.</title>
        <authorList>
            <consortium name="The Caenorhabditis remanei Sequencing Consortium"/>
            <person name="Wilson R.K."/>
        </authorList>
    </citation>
    <scope>NUCLEOTIDE SEQUENCE [LARGE SCALE GENOMIC DNA]</scope>
    <source>
        <strain evidence="9">PB4641</strain>
    </source>
</reference>
<name>E3LJ20_CAERE</name>
<keyword evidence="6 8" id="KW-1133">Transmembrane helix</keyword>
<evidence type="ECO:0000256" key="1">
    <source>
        <dbReference type="ARBA" id="ARBA00004167"/>
    </source>
</evidence>
<evidence type="ECO:0000313" key="9">
    <source>
        <dbReference type="EMBL" id="EFO95406.1"/>
    </source>
</evidence>
<dbReference type="FunCoup" id="E3LJ20">
    <property type="interactions" value="12"/>
</dbReference>
<evidence type="ECO:0000313" key="10">
    <source>
        <dbReference type="Proteomes" id="UP000008281"/>
    </source>
</evidence>
<dbReference type="GO" id="GO:0016757">
    <property type="term" value="F:glycosyltransferase activity"/>
    <property type="evidence" value="ECO:0007669"/>
    <property type="project" value="UniProtKB-UniRule"/>
</dbReference>
<comment type="similarity">
    <text evidence="2 8">Belongs to the glycosyltransferase 92 family.</text>
</comment>
<evidence type="ECO:0000256" key="5">
    <source>
        <dbReference type="ARBA" id="ARBA00022692"/>
    </source>
</evidence>
<proteinExistence type="inferred from homology"/>
<dbReference type="Proteomes" id="UP000008281">
    <property type="component" value="Unassembled WGS sequence"/>
</dbReference>
<accession>E3LJ20</accession>
<evidence type="ECO:0000256" key="2">
    <source>
        <dbReference type="ARBA" id="ARBA00007647"/>
    </source>
</evidence>
<dbReference type="OMA" id="WLEIVEY"/>
<dbReference type="EC" id="2.4.1.-" evidence="8"/>
<dbReference type="HOGENOM" id="CLU_008031_3_1_1"/>
<dbReference type="eggNOG" id="KOG4735">
    <property type="taxonomic scope" value="Eukaryota"/>
</dbReference>
<dbReference type="InParanoid" id="E3LJ20"/>
<dbReference type="Pfam" id="PF01697">
    <property type="entry name" value="Glyco_transf_92"/>
    <property type="match status" value="2"/>
</dbReference>
<gene>
    <name evidence="9" type="ORF">CRE_09043</name>
</gene>
<dbReference type="OrthoDB" id="5846178at2759"/>
<evidence type="ECO:0000256" key="3">
    <source>
        <dbReference type="ARBA" id="ARBA00022676"/>
    </source>
</evidence>
<keyword evidence="3 8" id="KW-0328">Glycosyltransferase</keyword>
<keyword evidence="4 8" id="KW-0808">Transferase</keyword>
<evidence type="ECO:0000256" key="7">
    <source>
        <dbReference type="ARBA" id="ARBA00023136"/>
    </source>
</evidence>
<sequence length="440" mass="52038">MIRQSHAYGLLIFLLSIFGTLYNYQKIRTFIEQYDNLVNKNGLSGSCLVPEWNLKTTSDLPHSADFKQWSSIHLGALRNIMEAEARLLSAFVYHDQIAIITTSQHIDGQNATCRYFDCNRQEIPNSQFETIVFPMTVIRCPRRAGAEFVSASFNGTEKAHDPIPLIFRVYDNPVHELAVCAGPLYGNESKWLQIVEYVEHHKLLGVSYFYFTFFNLNEYDRKIVDYYTKFGYAEYTSYVTEFHRLGWMFHLIQTQVHRFVLWNRSKILKFRLLPPNIGEISFIINRVLKTNTNPERFTNSTNLQSELMFLKYNKTTEMSWFNFKGAIRPDLVFVLFYHWSYRQEEGVRVMSVPKRIAHIRHYRNVDYNALNGNWLENYNGTLKETRLTQSFEKTLANLVREKVEYVYNNRWVQCEEIPPMFFTRFKRGILDCRFKNETGV</sequence>
<comment type="subcellular location">
    <subcellularLocation>
        <location evidence="1">Membrane</location>
        <topology evidence="1">Single-pass membrane protein</topology>
    </subcellularLocation>
</comment>
<protein>
    <recommendedName>
        <fullName evidence="8">Glycosyltransferase family 92 protein</fullName>
        <ecNumber evidence="8">2.4.1.-</ecNumber>
    </recommendedName>
</protein>
<dbReference type="PANTHER" id="PTHR21461:SF9">
    <property type="entry name" value="GLYCOSYLTRANSFERASE FAMILY 92 PROTEIN"/>
    <property type="match status" value="1"/>
</dbReference>
<dbReference type="PANTHER" id="PTHR21461">
    <property type="entry name" value="GLYCOSYLTRANSFERASE FAMILY 92 PROTEIN"/>
    <property type="match status" value="1"/>
</dbReference>
<dbReference type="EMBL" id="DS268409">
    <property type="protein sequence ID" value="EFO95406.1"/>
    <property type="molecule type" value="Genomic_DNA"/>
</dbReference>
<organism evidence="10">
    <name type="scientific">Caenorhabditis remanei</name>
    <name type="common">Caenorhabditis vulgaris</name>
    <dbReference type="NCBI Taxonomy" id="31234"/>
    <lineage>
        <taxon>Eukaryota</taxon>
        <taxon>Metazoa</taxon>
        <taxon>Ecdysozoa</taxon>
        <taxon>Nematoda</taxon>
        <taxon>Chromadorea</taxon>
        <taxon>Rhabditida</taxon>
        <taxon>Rhabditina</taxon>
        <taxon>Rhabditomorpha</taxon>
        <taxon>Rhabditoidea</taxon>
        <taxon>Rhabditidae</taxon>
        <taxon>Peloderinae</taxon>
        <taxon>Caenorhabditis</taxon>
    </lineage>
</organism>
<keyword evidence="5 8" id="KW-0812">Transmembrane</keyword>
<dbReference type="GO" id="GO:0016020">
    <property type="term" value="C:membrane"/>
    <property type="evidence" value="ECO:0007669"/>
    <property type="project" value="UniProtKB-SubCell"/>
</dbReference>
<dbReference type="InterPro" id="IPR008166">
    <property type="entry name" value="Glyco_transf_92"/>
</dbReference>
<dbReference type="AlphaFoldDB" id="E3LJ20"/>
<evidence type="ECO:0000256" key="6">
    <source>
        <dbReference type="ARBA" id="ARBA00022989"/>
    </source>
</evidence>
<keyword evidence="7 8" id="KW-0472">Membrane</keyword>
<evidence type="ECO:0000256" key="8">
    <source>
        <dbReference type="RuleBase" id="RU366017"/>
    </source>
</evidence>